<keyword evidence="5" id="KW-1185">Reference proteome</keyword>
<dbReference type="PROSITE" id="PS51192">
    <property type="entry name" value="HELICASE_ATP_BIND_1"/>
    <property type="match status" value="1"/>
</dbReference>
<dbReference type="OrthoDB" id="9760715at2"/>
<evidence type="ECO:0000256" key="1">
    <source>
        <dbReference type="ARBA" id="ARBA00022801"/>
    </source>
</evidence>
<evidence type="ECO:0000259" key="2">
    <source>
        <dbReference type="PROSITE" id="PS51192"/>
    </source>
</evidence>
<proteinExistence type="predicted"/>
<feature type="domain" description="Helicase ATP-binding" evidence="2">
    <location>
        <begin position="105"/>
        <end position="290"/>
    </location>
</feature>
<dbReference type="EMBL" id="QTJU01000001">
    <property type="protein sequence ID" value="RFM30055.1"/>
    <property type="molecule type" value="Genomic_DNA"/>
</dbReference>
<dbReference type="InterPro" id="IPR038718">
    <property type="entry name" value="SNF2-like_sf"/>
</dbReference>
<dbReference type="SMART" id="SM00490">
    <property type="entry name" value="HELICc"/>
    <property type="match status" value="1"/>
</dbReference>
<dbReference type="InterPro" id="IPR027417">
    <property type="entry name" value="P-loop_NTPase"/>
</dbReference>
<keyword evidence="4" id="KW-0067">ATP-binding</keyword>
<dbReference type="Gene3D" id="3.40.50.10810">
    <property type="entry name" value="Tandem AAA-ATPase domain"/>
    <property type="match status" value="1"/>
</dbReference>
<dbReference type="Pfam" id="PF00176">
    <property type="entry name" value="SNF2-rel_dom"/>
    <property type="match status" value="1"/>
</dbReference>
<comment type="caution">
    <text evidence="4">The sequence shown here is derived from an EMBL/GenBank/DDBJ whole genome shotgun (WGS) entry which is preliminary data.</text>
</comment>
<dbReference type="InterPro" id="IPR000330">
    <property type="entry name" value="SNF2_N"/>
</dbReference>
<evidence type="ECO:0000313" key="5">
    <source>
        <dbReference type="Proteomes" id="UP000261284"/>
    </source>
</evidence>
<accession>A0A3E1NQ45</accession>
<dbReference type="SMART" id="SM00487">
    <property type="entry name" value="DEXDc"/>
    <property type="match status" value="1"/>
</dbReference>
<dbReference type="PANTHER" id="PTHR45766:SF6">
    <property type="entry name" value="SWI_SNF-RELATED MATRIX-ASSOCIATED ACTIN-DEPENDENT REGULATOR OF CHROMATIN SUBFAMILY A-LIKE PROTEIN 1"/>
    <property type="match status" value="1"/>
</dbReference>
<dbReference type="GO" id="GO:0005524">
    <property type="term" value="F:ATP binding"/>
    <property type="evidence" value="ECO:0007669"/>
    <property type="project" value="InterPro"/>
</dbReference>
<dbReference type="InterPro" id="IPR001650">
    <property type="entry name" value="Helicase_C-like"/>
</dbReference>
<dbReference type="RefSeq" id="WP_116845811.1">
    <property type="nucleotide sequence ID" value="NZ_QTJU01000001.1"/>
</dbReference>
<dbReference type="AlphaFoldDB" id="A0A3E1NQ45"/>
<dbReference type="GO" id="GO:0004386">
    <property type="term" value="F:helicase activity"/>
    <property type="evidence" value="ECO:0007669"/>
    <property type="project" value="UniProtKB-KW"/>
</dbReference>
<dbReference type="CDD" id="cd18793">
    <property type="entry name" value="SF2_C_SNF"/>
    <property type="match status" value="1"/>
</dbReference>
<gene>
    <name evidence="4" type="ORF">DXN05_03525</name>
</gene>
<dbReference type="GO" id="GO:0016787">
    <property type="term" value="F:hydrolase activity"/>
    <property type="evidence" value="ECO:0007669"/>
    <property type="project" value="UniProtKB-KW"/>
</dbReference>
<sequence>MRIIDYGHEFIVTWEWDHWHKRNLQSIKDLPASDRRYIADKKHWWVSGNSRDAVLQLRETHRAQIIVPDALKPEMIGEVDPLPQLSVELPLKPDAILRPYQRQGVAGMMNFRRCMNGDEQGLGKTFQSIASVLGLNSFPCVVVCPAATKYNWKREWEKFTGKRAMVLDSTMSAQQKKSWHQYVTAGLADVVIVNYESIPTFFVESFPQEKTKTGKKKPWAAKDVILKPFMGMFKSGILDESHRCKDPNSNQSKFILRLFVGLEHRFLLSGTPVINKPKDLWPQLAIMGTLHLFGGKAAFLERYCEGGNGANNLRELNYLLRKHCFFRREKKDVAKDLPEKQRQTIECDITTRAEYDRAERDLKQWLEGSGFNGEQIDKKMAGEALLKLNVLRQISARGKIAEAKEFIQEVLEADEKLIVFCNLYEIVDSLLSLFPGAVTVTGRDSAQQKQENIDRFQNDSSCKLIVCNIKAAGVGITLTASSRVAFVEYPITYADCVQCEDRAHRIGQVNNVMCTYFNGVNTIDERLYEIIQEKRHIGNTITGASDEMQMQVVSKLLNLFTNKKVA</sequence>
<organism evidence="4 5">
    <name type="scientific">Deminuibacter soli</name>
    <dbReference type="NCBI Taxonomy" id="2291815"/>
    <lineage>
        <taxon>Bacteria</taxon>
        <taxon>Pseudomonadati</taxon>
        <taxon>Bacteroidota</taxon>
        <taxon>Chitinophagia</taxon>
        <taxon>Chitinophagales</taxon>
        <taxon>Chitinophagaceae</taxon>
        <taxon>Deminuibacter</taxon>
    </lineage>
</organism>
<dbReference type="Pfam" id="PF00271">
    <property type="entry name" value="Helicase_C"/>
    <property type="match status" value="1"/>
</dbReference>
<dbReference type="SUPFAM" id="SSF52540">
    <property type="entry name" value="P-loop containing nucleoside triphosphate hydrolases"/>
    <property type="match status" value="2"/>
</dbReference>
<dbReference type="PANTHER" id="PTHR45766">
    <property type="entry name" value="DNA ANNEALING HELICASE AND ENDONUCLEASE ZRANB3 FAMILY MEMBER"/>
    <property type="match status" value="1"/>
</dbReference>
<dbReference type="GO" id="GO:0006281">
    <property type="term" value="P:DNA repair"/>
    <property type="evidence" value="ECO:0007669"/>
    <property type="project" value="TreeGrafter"/>
</dbReference>
<protein>
    <submittedName>
        <fullName evidence="4">ATP-dependent helicase</fullName>
    </submittedName>
</protein>
<keyword evidence="4" id="KW-0547">Nucleotide-binding</keyword>
<reference evidence="4 5" key="1">
    <citation type="submission" date="2018-08" db="EMBL/GenBank/DDBJ databases">
        <title>Chitinophagaceae sp. K23C18032701, a novel bacterium isolated from forest soil.</title>
        <authorList>
            <person name="Wang C."/>
        </authorList>
    </citation>
    <scope>NUCLEOTIDE SEQUENCE [LARGE SCALE GENOMIC DNA]</scope>
    <source>
        <strain evidence="4 5">K23C18032701</strain>
    </source>
</reference>
<evidence type="ECO:0000313" key="4">
    <source>
        <dbReference type="EMBL" id="RFM30055.1"/>
    </source>
</evidence>
<dbReference type="PROSITE" id="PS51194">
    <property type="entry name" value="HELICASE_CTER"/>
    <property type="match status" value="1"/>
</dbReference>
<keyword evidence="1" id="KW-0378">Hydrolase</keyword>
<keyword evidence="4" id="KW-0347">Helicase</keyword>
<dbReference type="GO" id="GO:0031297">
    <property type="term" value="P:replication fork processing"/>
    <property type="evidence" value="ECO:0007669"/>
    <property type="project" value="TreeGrafter"/>
</dbReference>
<evidence type="ECO:0000259" key="3">
    <source>
        <dbReference type="PROSITE" id="PS51194"/>
    </source>
</evidence>
<dbReference type="Proteomes" id="UP000261284">
    <property type="component" value="Unassembled WGS sequence"/>
</dbReference>
<name>A0A3E1NQ45_9BACT</name>
<dbReference type="InterPro" id="IPR014001">
    <property type="entry name" value="Helicase_ATP-bd"/>
</dbReference>
<feature type="domain" description="Helicase C-terminal" evidence="3">
    <location>
        <begin position="402"/>
        <end position="549"/>
    </location>
</feature>
<dbReference type="InterPro" id="IPR049730">
    <property type="entry name" value="SNF2/RAD54-like_C"/>
</dbReference>
<dbReference type="Gene3D" id="3.40.50.300">
    <property type="entry name" value="P-loop containing nucleotide triphosphate hydrolases"/>
    <property type="match status" value="1"/>
</dbReference>